<dbReference type="PANTHER" id="PTHR48083">
    <property type="entry name" value="MEDIUM-CHAIN SPECIFIC ACYL-COA DEHYDROGENASE, MITOCHONDRIAL-RELATED"/>
    <property type="match status" value="1"/>
</dbReference>
<dbReference type="Proteomes" id="UP001331561">
    <property type="component" value="Unassembled WGS sequence"/>
</dbReference>
<dbReference type="InterPro" id="IPR046373">
    <property type="entry name" value="Acyl-CoA_Oxase/DH_mid-dom_sf"/>
</dbReference>
<dbReference type="EC" id="1.3.8.8" evidence="5"/>
<dbReference type="Pfam" id="PF02771">
    <property type="entry name" value="Acyl-CoA_dh_N"/>
    <property type="match status" value="1"/>
</dbReference>
<dbReference type="Pfam" id="PF00441">
    <property type="entry name" value="Acyl-CoA_dh_1"/>
    <property type="match status" value="1"/>
</dbReference>
<reference evidence="16 17" key="1">
    <citation type="submission" date="2024-01" db="EMBL/GenBank/DDBJ databases">
        <title>Uliginosibacterium soil sp. nov.</title>
        <authorList>
            <person name="Lv Y."/>
        </authorList>
    </citation>
    <scope>NUCLEOTIDE SEQUENCE [LARGE SCALE GENOMIC DNA]</scope>
    <source>
        <strain evidence="16 17">H3</strain>
    </source>
</reference>
<comment type="similarity">
    <text evidence="3">Belongs to the acyl-CoA dehydrogenase family.</text>
</comment>
<accession>A0ABU6K6F8</accession>
<evidence type="ECO:0000256" key="3">
    <source>
        <dbReference type="ARBA" id="ARBA00009347"/>
    </source>
</evidence>
<evidence type="ECO:0000256" key="2">
    <source>
        <dbReference type="ARBA" id="ARBA00005005"/>
    </source>
</evidence>
<feature type="transmembrane region" description="Helical" evidence="12">
    <location>
        <begin position="44"/>
        <end position="64"/>
    </location>
</feature>
<dbReference type="RefSeq" id="WP_327600443.1">
    <property type="nucleotide sequence ID" value="NZ_JAYXHS010000003.1"/>
</dbReference>
<dbReference type="InterPro" id="IPR015396">
    <property type="entry name" value="FadE_C"/>
</dbReference>
<evidence type="ECO:0000256" key="12">
    <source>
        <dbReference type="SAM" id="Phobius"/>
    </source>
</evidence>
<comment type="catalytic activity">
    <reaction evidence="11">
        <text>a long-chain 2,3-saturated fatty acyl-CoA + oxidized [electron-transfer flavoprotein] + H(+) = a long-chain (2E)-enoyl-CoA + reduced [electron-transfer flavoprotein]</text>
        <dbReference type="Rhea" id="RHEA:17721"/>
        <dbReference type="Rhea" id="RHEA-COMP:10685"/>
        <dbReference type="Rhea" id="RHEA-COMP:10686"/>
        <dbReference type="ChEBI" id="CHEBI:15378"/>
        <dbReference type="ChEBI" id="CHEBI:57692"/>
        <dbReference type="ChEBI" id="CHEBI:58307"/>
        <dbReference type="ChEBI" id="CHEBI:83721"/>
        <dbReference type="ChEBI" id="CHEBI:83727"/>
        <dbReference type="EC" id="1.3.8.8"/>
    </reaction>
</comment>
<sequence length="830" mass="90209">MIWIMILLLPVLALALAAWRAPLVAWMVAGVAWLLGLNALGGVSNTATSTAIVVWLAVTSLFVLKPVRRALISKPLFGAYRKILPPMSDTERVALEAGTVWWEGQLFGGKPDWKTLLSYPKPKLSAEEQSFLDNEVNELCRLVSDWDTTHVYNDLSPEAWQYIKDKGFLGMIIPKEFGGKGFSAYMHSQVVMKLSTRSSASAVSVMVPNSLGPAELLLHYGTDAQKAHYLPRLAKGLEVPAFALTSPQAGSDAAAIPDFGVVCKGMYEGKEVLGMRVTWDKRYITLGPICTVLGLAFRLYDPDKLLGATEDLGITCALVPNTHPGVNIGRRHFPLNAVFQNGPNWGKDVFMPLDFIIGGPAMAGQGWRMLMECLAAGRSISLPASNTGMMKLTARSVGAYARVRAQFKTAIGKFEGIEEPLARIGGNLYMADAARVMTAGSIDLGEKPSVVSAIVKFHVTERGRQVVNDGMDILGGKGICMGPQNFLGRAYQQIPVGITVEGANILTRCLIIFGQGAIRCHPYVLKEMRAAMDSDTARGLNVFDDALFSHIGFSVSNAARTFLMGITGSHWVGTPDVASETRRYYQQLTRFSAAFAFIADVSMLTMGGDLKRKEKLSARLGDILSYLYLCSATLKRFEDEGRQAADAPLMHWAMWDAMHKTQTALEGVISNFPNKLISIFLRRLIFPLGRPYVVPSDSLGHEVAKVLIEPSAARDRLVAGGYVQTGDEEDPVAVLELALDATMKAEAIEAKVRAAQKAKTISGRGQEALTADALAKGIITSDEKAALERREALRQKVIRVDDFPQDFGIGQTDAHVRPSSVLAAETREAA</sequence>
<dbReference type="EC" id="1.3.8.7" evidence="4"/>
<dbReference type="PANTHER" id="PTHR48083:SF33">
    <property type="entry name" value="ACYL-COENZYME A DEHYDROGENASE"/>
    <property type="match status" value="1"/>
</dbReference>
<dbReference type="Gene3D" id="2.40.110.10">
    <property type="entry name" value="Butyryl-CoA Dehydrogenase, subunit A, domain 2"/>
    <property type="match status" value="1"/>
</dbReference>
<dbReference type="InterPro" id="IPR013786">
    <property type="entry name" value="AcylCoA_DH/ox_N"/>
</dbReference>
<keyword evidence="12" id="KW-0812">Transmembrane</keyword>
<evidence type="ECO:0000256" key="4">
    <source>
        <dbReference type="ARBA" id="ARBA00012033"/>
    </source>
</evidence>
<protein>
    <recommendedName>
        <fullName evidence="6">Acyl-coenzyme A dehydrogenase</fullName>
        <ecNumber evidence="4">1.3.8.7</ecNumber>
        <ecNumber evidence="5">1.3.8.8</ecNumber>
    </recommendedName>
</protein>
<evidence type="ECO:0000256" key="5">
    <source>
        <dbReference type="ARBA" id="ARBA00012040"/>
    </source>
</evidence>
<evidence type="ECO:0000259" key="14">
    <source>
        <dbReference type="Pfam" id="PF02771"/>
    </source>
</evidence>
<comment type="cofactor">
    <cofactor evidence="1">
        <name>FAD</name>
        <dbReference type="ChEBI" id="CHEBI:57692"/>
    </cofactor>
</comment>
<evidence type="ECO:0000256" key="1">
    <source>
        <dbReference type="ARBA" id="ARBA00001974"/>
    </source>
</evidence>
<gene>
    <name evidence="16" type="ORF">VVD49_17215</name>
</gene>
<dbReference type="InterPro" id="IPR009100">
    <property type="entry name" value="AcylCoA_DH/oxidase_NM_dom_sf"/>
</dbReference>
<evidence type="ECO:0000256" key="9">
    <source>
        <dbReference type="ARBA" id="ARBA00023002"/>
    </source>
</evidence>
<evidence type="ECO:0000256" key="10">
    <source>
        <dbReference type="ARBA" id="ARBA00047882"/>
    </source>
</evidence>
<feature type="domain" description="Acyl-CoA dehydrogenase/oxidase N-terminal" evidence="14">
    <location>
        <begin position="130"/>
        <end position="236"/>
    </location>
</feature>
<dbReference type="InterPro" id="IPR036250">
    <property type="entry name" value="AcylCo_DH-like_C"/>
</dbReference>
<evidence type="ECO:0000313" key="17">
    <source>
        <dbReference type="Proteomes" id="UP001331561"/>
    </source>
</evidence>
<dbReference type="NCBIfam" id="NF009586">
    <property type="entry name" value="PRK13026.1"/>
    <property type="match status" value="1"/>
</dbReference>
<dbReference type="SUPFAM" id="SSF56645">
    <property type="entry name" value="Acyl-CoA dehydrogenase NM domain-like"/>
    <property type="match status" value="1"/>
</dbReference>
<evidence type="ECO:0000256" key="6">
    <source>
        <dbReference type="ARBA" id="ARBA00020144"/>
    </source>
</evidence>
<comment type="catalytic activity">
    <reaction evidence="10">
        <text>a medium-chain 2,3-saturated fatty acyl-CoA + oxidized [electron-transfer flavoprotein] + H(+) = a medium-chain (2E)-enoyl-CoA + reduced [electron-transfer flavoprotein]</text>
        <dbReference type="Rhea" id="RHEA:14477"/>
        <dbReference type="Rhea" id="RHEA-COMP:10685"/>
        <dbReference type="Rhea" id="RHEA-COMP:10686"/>
        <dbReference type="ChEBI" id="CHEBI:15378"/>
        <dbReference type="ChEBI" id="CHEBI:57692"/>
        <dbReference type="ChEBI" id="CHEBI:58307"/>
        <dbReference type="ChEBI" id="CHEBI:83723"/>
        <dbReference type="ChEBI" id="CHEBI:83726"/>
        <dbReference type="EC" id="1.3.8.7"/>
    </reaction>
</comment>
<dbReference type="InterPro" id="IPR050741">
    <property type="entry name" value="Acyl-CoA_dehydrogenase"/>
</dbReference>
<proteinExistence type="inferred from homology"/>
<keyword evidence="7" id="KW-0285">Flavoprotein</keyword>
<organism evidence="16 17">
    <name type="scientific">Uliginosibacterium silvisoli</name>
    <dbReference type="NCBI Taxonomy" id="3114758"/>
    <lineage>
        <taxon>Bacteria</taxon>
        <taxon>Pseudomonadati</taxon>
        <taxon>Pseudomonadota</taxon>
        <taxon>Betaproteobacteria</taxon>
        <taxon>Rhodocyclales</taxon>
        <taxon>Zoogloeaceae</taxon>
        <taxon>Uliginosibacterium</taxon>
    </lineage>
</organism>
<keyword evidence="12" id="KW-1133">Transmembrane helix</keyword>
<evidence type="ECO:0000259" key="13">
    <source>
        <dbReference type="Pfam" id="PF00441"/>
    </source>
</evidence>
<comment type="pathway">
    <text evidence="2">Lipid metabolism; fatty acid beta-oxidation.</text>
</comment>
<dbReference type="Pfam" id="PF09317">
    <property type="entry name" value="ACDH_C"/>
    <property type="match status" value="1"/>
</dbReference>
<evidence type="ECO:0000259" key="15">
    <source>
        <dbReference type="Pfam" id="PF09317"/>
    </source>
</evidence>
<comment type="caution">
    <text evidence="16">The sequence shown here is derived from an EMBL/GenBank/DDBJ whole genome shotgun (WGS) entry which is preliminary data.</text>
</comment>
<keyword evidence="12" id="KW-0472">Membrane</keyword>
<keyword evidence="9" id="KW-0560">Oxidoreductase</keyword>
<dbReference type="SUPFAM" id="SSF47203">
    <property type="entry name" value="Acyl-CoA dehydrogenase C-terminal domain-like"/>
    <property type="match status" value="1"/>
</dbReference>
<dbReference type="InterPro" id="IPR037069">
    <property type="entry name" value="AcylCoA_DH/ox_N_sf"/>
</dbReference>
<dbReference type="NCBIfam" id="NF007000">
    <property type="entry name" value="PRK09463.1"/>
    <property type="match status" value="1"/>
</dbReference>
<evidence type="ECO:0000256" key="7">
    <source>
        <dbReference type="ARBA" id="ARBA00022630"/>
    </source>
</evidence>
<dbReference type="InterPro" id="IPR009075">
    <property type="entry name" value="AcylCo_DH/oxidase_C"/>
</dbReference>
<dbReference type="EMBL" id="JAYXHS010000003">
    <property type="protein sequence ID" value="MEC5387474.1"/>
    <property type="molecule type" value="Genomic_DNA"/>
</dbReference>
<evidence type="ECO:0000256" key="8">
    <source>
        <dbReference type="ARBA" id="ARBA00022827"/>
    </source>
</evidence>
<dbReference type="Gene3D" id="1.20.140.10">
    <property type="entry name" value="Butyryl-CoA Dehydrogenase, subunit A, domain 3"/>
    <property type="match status" value="1"/>
</dbReference>
<name>A0ABU6K6F8_9RHOO</name>
<keyword evidence="17" id="KW-1185">Reference proteome</keyword>
<evidence type="ECO:0000313" key="16">
    <source>
        <dbReference type="EMBL" id="MEC5387474.1"/>
    </source>
</evidence>
<feature type="domain" description="Acyl-CoA dehydrogenase C-terminal bacterial-type" evidence="15">
    <location>
        <begin position="518"/>
        <end position="803"/>
    </location>
</feature>
<dbReference type="Gene3D" id="1.10.540.10">
    <property type="entry name" value="Acyl-CoA dehydrogenase/oxidase, N-terminal domain"/>
    <property type="match status" value="1"/>
</dbReference>
<keyword evidence="8" id="KW-0274">FAD</keyword>
<feature type="domain" description="Acyl-CoA dehydrogenase/oxidase C-terminal" evidence="13">
    <location>
        <begin position="364"/>
        <end position="504"/>
    </location>
</feature>
<evidence type="ECO:0000256" key="11">
    <source>
        <dbReference type="ARBA" id="ARBA00049247"/>
    </source>
</evidence>